<gene>
    <name evidence="2" type="ORF">GCM10009823_26000</name>
</gene>
<dbReference type="EMBL" id="BAAAPZ010000014">
    <property type="protein sequence ID" value="GAA2102520.1"/>
    <property type="molecule type" value="Genomic_DNA"/>
</dbReference>
<dbReference type="InterPro" id="IPR001387">
    <property type="entry name" value="Cro/C1-type_HTH"/>
</dbReference>
<protein>
    <recommendedName>
        <fullName evidence="1">HTH cro/C1-type domain-containing protein</fullName>
    </recommendedName>
</protein>
<dbReference type="Pfam" id="PF13560">
    <property type="entry name" value="HTH_31"/>
    <property type="match status" value="1"/>
</dbReference>
<dbReference type="RefSeq" id="WP_344337698.1">
    <property type="nucleotide sequence ID" value="NZ_BAAAPZ010000014.1"/>
</dbReference>
<dbReference type="CDD" id="cd00093">
    <property type="entry name" value="HTH_XRE"/>
    <property type="match status" value="1"/>
</dbReference>
<dbReference type="Gene3D" id="1.10.260.40">
    <property type="entry name" value="lambda repressor-like DNA-binding domains"/>
    <property type="match status" value="1"/>
</dbReference>
<evidence type="ECO:0000259" key="1">
    <source>
        <dbReference type="PROSITE" id="PS50943"/>
    </source>
</evidence>
<dbReference type="SMART" id="SM00530">
    <property type="entry name" value="HTH_XRE"/>
    <property type="match status" value="1"/>
</dbReference>
<keyword evidence="3" id="KW-1185">Reference proteome</keyword>
<dbReference type="Proteomes" id="UP001500984">
    <property type="component" value="Unassembled WGS sequence"/>
</dbReference>
<dbReference type="PROSITE" id="PS50943">
    <property type="entry name" value="HTH_CROC1"/>
    <property type="match status" value="1"/>
</dbReference>
<sequence>MVRFAVQRRAAEAGEHLQTWRRMMGMRAEDVATRAGISRSTLRKVEKGDPSVSFGAVLAVADAVGQLEHVVEAFDPMGTELGRLRAQSALPRRVRR</sequence>
<feature type="domain" description="HTH cro/C1-type" evidence="1">
    <location>
        <begin position="17"/>
        <end position="63"/>
    </location>
</feature>
<evidence type="ECO:0000313" key="3">
    <source>
        <dbReference type="Proteomes" id="UP001500984"/>
    </source>
</evidence>
<proteinExistence type="predicted"/>
<name>A0ABN2X0Z3_9MICO</name>
<comment type="caution">
    <text evidence="2">The sequence shown here is derived from an EMBL/GenBank/DDBJ whole genome shotgun (WGS) entry which is preliminary data.</text>
</comment>
<dbReference type="InterPro" id="IPR010982">
    <property type="entry name" value="Lambda_DNA-bd_dom_sf"/>
</dbReference>
<accession>A0ABN2X0Z3</accession>
<dbReference type="SUPFAM" id="SSF47413">
    <property type="entry name" value="lambda repressor-like DNA-binding domains"/>
    <property type="match status" value="1"/>
</dbReference>
<organism evidence="2 3">
    <name type="scientific">Brevibacterium salitolerans</name>
    <dbReference type="NCBI Taxonomy" id="1403566"/>
    <lineage>
        <taxon>Bacteria</taxon>
        <taxon>Bacillati</taxon>
        <taxon>Actinomycetota</taxon>
        <taxon>Actinomycetes</taxon>
        <taxon>Micrococcales</taxon>
        <taxon>Brevibacteriaceae</taxon>
        <taxon>Brevibacterium</taxon>
    </lineage>
</organism>
<evidence type="ECO:0000313" key="2">
    <source>
        <dbReference type="EMBL" id="GAA2102520.1"/>
    </source>
</evidence>
<reference evidence="2 3" key="1">
    <citation type="journal article" date="2019" name="Int. J. Syst. Evol. Microbiol.">
        <title>The Global Catalogue of Microorganisms (GCM) 10K type strain sequencing project: providing services to taxonomists for standard genome sequencing and annotation.</title>
        <authorList>
            <consortium name="The Broad Institute Genomics Platform"/>
            <consortium name="The Broad Institute Genome Sequencing Center for Infectious Disease"/>
            <person name="Wu L."/>
            <person name="Ma J."/>
        </authorList>
    </citation>
    <scope>NUCLEOTIDE SEQUENCE [LARGE SCALE GENOMIC DNA]</scope>
    <source>
        <strain evidence="2 3">JCM 15900</strain>
    </source>
</reference>